<dbReference type="PROSITE" id="PS50157">
    <property type="entry name" value="ZINC_FINGER_C2H2_2"/>
    <property type="match status" value="4"/>
</dbReference>
<evidence type="ECO:0000256" key="5">
    <source>
        <dbReference type="ARBA" id="ARBA00022833"/>
    </source>
</evidence>
<feature type="region of interest" description="Disordered" evidence="14">
    <location>
        <begin position="710"/>
        <end position="810"/>
    </location>
</feature>
<dbReference type="AlphaFoldDB" id="A0A9L0IYD0"/>
<dbReference type="Gene3D" id="3.30.160.60">
    <property type="entry name" value="Classic Zinc Finger"/>
    <property type="match status" value="4"/>
</dbReference>
<comment type="subcellular location">
    <subcellularLocation>
        <location evidence="1">Nucleus</location>
    </subcellularLocation>
</comment>
<feature type="domain" description="C2H2-type" evidence="16">
    <location>
        <begin position="693"/>
        <end position="728"/>
    </location>
</feature>
<dbReference type="FunFam" id="3.30.160.60:FF:003388">
    <property type="entry name" value="Zinc finger and BTB domain-containing protein 7A"/>
    <property type="match status" value="1"/>
</dbReference>
<protein>
    <recommendedName>
        <fullName evidence="11">Zinc finger and BTB domain-containing protein 7A</fullName>
    </recommendedName>
    <alternativeName>
        <fullName evidence="12">Leukemia/lymphoma-related factor</fullName>
    </alternativeName>
</protein>
<dbReference type="Pfam" id="PF00096">
    <property type="entry name" value="zf-C2H2"/>
    <property type="match status" value="2"/>
</dbReference>
<dbReference type="InterPro" id="IPR013087">
    <property type="entry name" value="Znf_C2H2_type"/>
</dbReference>
<feature type="compositionally biased region" description="Basic and acidic residues" evidence="14">
    <location>
        <begin position="755"/>
        <end position="767"/>
    </location>
</feature>
<feature type="domain" description="C2H2-type" evidence="16">
    <location>
        <begin position="665"/>
        <end position="692"/>
    </location>
</feature>
<dbReference type="GO" id="GO:0006110">
    <property type="term" value="P:regulation of glycolytic process"/>
    <property type="evidence" value="ECO:0007669"/>
    <property type="project" value="Ensembl"/>
</dbReference>
<reference evidence="17" key="2">
    <citation type="submission" date="2025-08" db="UniProtKB">
        <authorList>
            <consortium name="Ensembl"/>
        </authorList>
    </citation>
    <scope>IDENTIFICATION</scope>
</reference>
<sequence>MPWPESWPTDRAWRTEGCVGRLGAAGGSLGRVEGWDRVRGLHKPEWVDESRPRGRRKKGGGRGAGQTDRQTASVPHRLALPKASAHLTDGETEAQRVAGPRPRLHSTEGGQELGALGRQEMGRGPRPPGFCLGAWPRRWPSFPVTRVTAEPHPGGSAGQEGVYPAVSSPPPTPRARSQPDAPGPAQPRPFLLTQSPRGGRASLGGRSKGREAEGLDDQVSARKMAGGVDGPIGIPFPDHSSDILSGLNEQRTQGLLCDVVILVEGREFPTHRSVLAACSQYFKKLFTSGAVVDQQNVYEIDFVSAEALTALMDFAYTATLTVSTANVGDILSAARLLEIPAVSHVCADLLDRQILAADAGADAGQLDLVEEIDQRNLLRAKEYLEFFQSNPMNSLPPAAAAAAATFPWSAFGAADDDLEATKEAVAAAAVAAVAAGDCNGLDFYGPGPPPTGPRPGTGTRPTATRGCGPSGTRMLPRGASSRRPRPRRPPPRRTAHYGRGAEEEAASLSEAAPEPGDSPGFLSGAAEGEDGDGADADGLAASTLLQQMMSSVGRAGAAAAAGDSDDESRADDKGVVDYYLKYFSGAHDGDVYPAWSQKVEKKIRAKAFQKCPICEKVIQGAGKLPRHIRTHTGEKPYECNICKVRFTRQDKLKVHMRKHTGEKPYLCQQCGAAFAHNYDLKNHMRVHTGLRPYQCDSCCKTFVRSDHLHRHLKKDGCNGVPSRRGRKPRARPGGPDAPTGAPAPPGAPAAPGSPDGRRNGQEKHFKDEDEDEDAASPEGPGGLNVAGAGGGGADRAPGAPADGGFAAGLA</sequence>
<dbReference type="PANTHER" id="PTHR46105">
    <property type="entry name" value="AGAP004733-PA"/>
    <property type="match status" value="1"/>
</dbReference>
<dbReference type="Pfam" id="PF00651">
    <property type="entry name" value="BTB"/>
    <property type="match status" value="1"/>
</dbReference>
<dbReference type="GO" id="GO:0097680">
    <property type="term" value="P:double-strand break repair via classical nonhomologous end joining"/>
    <property type="evidence" value="ECO:0007669"/>
    <property type="project" value="Ensembl"/>
</dbReference>
<dbReference type="GO" id="GO:0034504">
    <property type="term" value="P:protein localization to nucleus"/>
    <property type="evidence" value="ECO:0007669"/>
    <property type="project" value="Ensembl"/>
</dbReference>
<feature type="region of interest" description="Disordered" evidence="14">
    <location>
        <begin position="145"/>
        <end position="218"/>
    </location>
</feature>
<feature type="region of interest" description="Disordered" evidence="14">
    <location>
        <begin position="444"/>
        <end position="537"/>
    </location>
</feature>
<dbReference type="InterPro" id="IPR036236">
    <property type="entry name" value="Znf_C2H2_sf"/>
</dbReference>
<dbReference type="GeneTree" id="ENSGT00940000162053"/>
<dbReference type="GO" id="GO:0006351">
    <property type="term" value="P:DNA-templated transcription"/>
    <property type="evidence" value="ECO:0007669"/>
    <property type="project" value="Ensembl"/>
</dbReference>
<comment type="subunit">
    <text evidence="10">Homodimer. Interacts with BCL6. Interacts with RELA; involved in the control by RELA of the accessibility of target gene promoters. Interacts with AR (via NR LBD domain); the interaction is direct and androgen-dependent. Interacts with NCOR1. Interacts with NCOR2. Interacts with SMAD4; the interaction is direct and stimulated by TGFB1. Interacts with HDAC1. Interacts with SP1; ZBTB7A prevents the binding to GC-rich motifs in promoters and represses the transcriptional activity of SP1. Interacts with the DNA-dependent protein kinase complex/DNA-PKc. Interacts with KHDRBS1; negatively regulates KHDRBS1 splicing activity.</text>
</comment>
<evidence type="ECO:0000313" key="17">
    <source>
        <dbReference type="Ensembl" id="ENSEASP00005042075.1"/>
    </source>
</evidence>
<dbReference type="GO" id="GO:0045746">
    <property type="term" value="P:negative regulation of Notch signaling pathway"/>
    <property type="evidence" value="ECO:0007669"/>
    <property type="project" value="Ensembl"/>
</dbReference>
<evidence type="ECO:0000259" key="15">
    <source>
        <dbReference type="PROSITE" id="PS50097"/>
    </source>
</evidence>
<keyword evidence="4 13" id="KW-0863">Zinc-finger</keyword>
<dbReference type="GO" id="GO:0045444">
    <property type="term" value="P:fat cell differentiation"/>
    <property type="evidence" value="ECO:0007669"/>
    <property type="project" value="Ensembl"/>
</dbReference>
<evidence type="ECO:0000256" key="3">
    <source>
        <dbReference type="ARBA" id="ARBA00022737"/>
    </source>
</evidence>
<reference evidence="17" key="3">
    <citation type="submission" date="2025-09" db="UniProtKB">
        <authorList>
            <consortium name="Ensembl"/>
        </authorList>
    </citation>
    <scope>IDENTIFICATION</scope>
</reference>
<evidence type="ECO:0000256" key="12">
    <source>
        <dbReference type="ARBA" id="ARBA00076479"/>
    </source>
</evidence>
<dbReference type="GO" id="GO:0042981">
    <property type="term" value="P:regulation of apoptotic process"/>
    <property type="evidence" value="ECO:0007669"/>
    <property type="project" value="Ensembl"/>
</dbReference>
<dbReference type="SUPFAM" id="SSF57667">
    <property type="entry name" value="beta-beta-alpha zinc fingers"/>
    <property type="match status" value="2"/>
</dbReference>
<evidence type="ECO:0000256" key="11">
    <source>
        <dbReference type="ARBA" id="ARBA00070670"/>
    </source>
</evidence>
<dbReference type="SMART" id="SM00355">
    <property type="entry name" value="ZnF_C2H2"/>
    <property type="match status" value="4"/>
</dbReference>
<evidence type="ECO:0000256" key="1">
    <source>
        <dbReference type="ARBA" id="ARBA00004123"/>
    </source>
</evidence>
<dbReference type="GO" id="GO:0005737">
    <property type="term" value="C:cytoplasm"/>
    <property type="evidence" value="ECO:0007669"/>
    <property type="project" value="Ensembl"/>
</dbReference>
<proteinExistence type="predicted"/>
<keyword evidence="18" id="KW-1185">Reference proteome</keyword>
<dbReference type="FunFam" id="3.30.160.60:FF:000115">
    <property type="entry name" value="Zinc finger and BTB domain containing 7C"/>
    <property type="match status" value="1"/>
</dbReference>
<evidence type="ECO:0000256" key="2">
    <source>
        <dbReference type="ARBA" id="ARBA00022723"/>
    </source>
</evidence>
<evidence type="ECO:0000256" key="8">
    <source>
        <dbReference type="ARBA" id="ARBA00023163"/>
    </source>
</evidence>
<feature type="compositionally biased region" description="Low complexity" evidence="14">
    <location>
        <begin position="506"/>
        <end position="515"/>
    </location>
</feature>
<dbReference type="FunFam" id="3.30.160.60:FF:000138">
    <property type="entry name" value="Zinc finger and BTB domain containing 7C"/>
    <property type="match status" value="1"/>
</dbReference>
<dbReference type="CDD" id="cd18326">
    <property type="entry name" value="BTB_POZ_ZBTB7A"/>
    <property type="match status" value="1"/>
</dbReference>
<keyword evidence="2" id="KW-0479">Metal-binding</keyword>
<dbReference type="SUPFAM" id="SSF54695">
    <property type="entry name" value="POZ domain"/>
    <property type="match status" value="1"/>
</dbReference>
<dbReference type="GO" id="GO:0046332">
    <property type="term" value="F:SMAD binding"/>
    <property type="evidence" value="ECO:0007669"/>
    <property type="project" value="Ensembl"/>
</dbReference>
<feature type="domain" description="BTB" evidence="15">
    <location>
        <begin position="257"/>
        <end position="324"/>
    </location>
</feature>
<dbReference type="GO" id="GO:0001222">
    <property type="term" value="F:transcription corepressor binding"/>
    <property type="evidence" value="ECO:0007669"/>
    <property type="project" value="Ensembl"/>
</dbReference>
<dbReference type="InterPro" id="IPR050457">
    <property type="entry name" value="ZnFinger_BTB_dom_contain"/>
</dbReference>
<dbReference type="PANTHER" id="PTHR46105:SF6">
    <property type="entry name" value="ZINC FINGER AND BTB DOMAIN-CONTAINING PROTEIN 7A"/>
    <property type="match status" value="1"/>
</dbReference>
<dbReference type="FunFam" id="3.30.160.60:FF:001448">
    <property type="entry name" value="Zinc finger and BTB domain containing 7a"/>
    <property type="match status" value="1"/>
</dbReference>
<dbReference type="PROSITE" id="PS50097">
    <property type="entry name" value="BTB"/>
    <property type="match status" value="1"/>
</dbReference>
<feature type="compositionally biased region" description="Gly residues" evidence="14">
    <location>
        <begin position="779"/>
        <end position="793"/>
    </location>
</feature>
<keyword evidence="8" id="KW-0804">Transcription</keyword>
<dbReference type="GO" id="GO:0030512">
    <property type="term" value="P:negative regulation of transforming growth factor beta receptor signaling pathway"/>
    <property type="evidence" value="ECO:0007669"/>
    <property type="project" value="Ensembl"/>
</dbReference>
<keyword evidence="5" id="KW-0862">Zinc</keyword>
<dbReference type="GO" id="GO:0006338">
    <property type="term" value="P:chromatin remodeling"/>
    <property type="evidence" value="ECO:0007669"/>
    <property type="project" value="Ensembl"/>
</dbReference>
<dbReference type="GO" id="GO:0050681">
    <property type="term" value="F:nuclear androgen receptor binding"/>
    <property type="evidence" value="ECO:0007669"/>
    <property type="project" value="Ensembl"/>
</dbReference>
<dbReference type="SMART" id="SM00225">
    <property type="entry name" value="BTB"/>
    <property type="match status" value="1"/>
</dbReference>
<dbReference type="InterPro" id="IPR011333">
    <property type="entry name" value="SKP1/BTB/POZ_sf"/>
</dbReference>
<evidence type="ECO:0000256" key="14">
    <source>
        <dbReference type="SAM" id="MobiDB-lite"/>
    </source>
</evidence>
<dbReference type="Ensembl" id="ENSEAST00005037634.1">
    <property type="protein sequence ID" value="ENSEASP00005042075.1"/>
    <property type="gene ID" value="ENSEASG00005032317.1"/>
</dbReference>
<feature type="region of interest" description="Disordered" evidence="14">
    <location>
        <begin position="41"/>
        <end position="109"/>
    </location>
</feature>
<feature type="compositionally biased region" description="Basic residues" evidence="14">
    <location>
        <begin position="480"/>
        <end position="496"/>
    </location>
</feature>
<dbReference type="Gene3D" id="3.30.710.10">
    <property type="entry name" value="Potassium Channel Kv1.1, Chain A"/>
    <property type="match status" value="1"/>
</dbReference>
<dbReference type="GO" id="GO:0001227">
    <property type="term" value="F:DNA-binding transcription repressor activity, RNA polymerase II-specific"/>
    <property type="evidence" value="ECO:0007669"/>
    <property type="project" value="Ensembl"/>
</dbReference>
<dbReference type="GO" id="GO:0000978">
    <property type="term" value="F:RNA polymerase II cis-regulatory region sequence-specific DNA binding"/>
    <property type="evidence" value="ECO:0007669"/>
    <property type="project" value="Ensembl"/>
</dbReference>
<keyword evidence="9" id="KW-0539">Nucleus</keyword>
<feature type="domain" description="C2H2-type" evidence="16">
    <location>
        <begin position="637"/>
        <end position="664"/>
    </location>
</feature>
<evidence type="ECO:0000256" key="6">
    <source>
        <dbReference type="ARBA" id="ARBA00023015"/>
    </source>
</evidence>
<feature type="compositionally biased region" description="Low complexity" evidence="14">
    <location>
        <begin position="731"/>
        <end position="740"/>
    </location>
</feature>
<dbReference type="GO" id="GO:0060766">
    <property type="term" value="P:negative regulation of androgen receptor signaling pathway"/>
    <property type="evidence" value="ECO:0007669"/>
    <property type="project" value="Ensembl"/>
</dbReference>
<organism evidence="17 18">
    <name type="scientific">Equus asinus</name>
    <name type="common">Donkey</name>
    <name type="synonym">Equus africanus asinus</name>
    <dbReference type="NCBI Taxonomy" id="9793"/>
    <lineage>
        <taxon>Eukaryota</taxon>
        <taxon>Metazoa</taxon>
        <taxon>Chordata</taxon>
        <taxon>Craniata</taxon>
        <taxon>Vertebrata</taxon>
        <taxon>Euteleostomi</taxon>
        <taxon>Mammalia</taxon>
        <taxon>Eutheria</taxon>
        <taxon>Laurasiatheria</taxon>
        <taxon>Perissodactyla</taxon>
        <taxon>Equidae</taxon>
        <taxon>Equus</taxon>
    </lineage>
</organism>
<feature type="domain" description="C2H2-type" evidence="16">
    <location>
        <begin position="609"/>
        <end position="636"/>
    </location>
</feature>
<dbReference type="GO" id="GO:0000381">
    <property type="term" value="P:regulation of alternative mRNA splicing, via spliceosome"/>
    <property type="evidence" value="ECO:0007669"/>
    <property type="project" value="Ensembl"/>
</dbReference>
<evidence type="ECO:0000256" key="9">
    <source>
        <dbReference type="ARBA" id="ARBA00023242"/>
    </source>
</evidence>
<dbReference type="GO" id="GO:0030183">
    <property type="term" value="P:B cell differentiation"/>
    <property type="evidence" value="ECO:0007669"/>
    <property type="project" value="Ensembl"/>
</dbReference>
<dbReference type="GO" id="GO:0035035">
    <property type="term" value="F:histone acetyltransferase binding"/>
    <property type="evidence" value="ECO:0007669"/>
    <property type="project" value="Ensembl"/>
</dbReference>
<keyword evidence="3" id="KW-0677">Repeat</keyword>
<dbReference type="PROSITE" id="PS00028">
    <property type="entry name" value="ZINC_FINGER_C2H2_1"/>
    <property type="match status" value="3"/>
</dbReference>
<evidence type="ECO:0000313" key="18">
    <source>
        <dbReference type="Proteomes" id="UP000694387"/>
    </source>
</evidence>
<dbReference type="FunFam" id="3.30.710.10:FF:000043">
    <property type="entry name" value="Zinc finger and BTB domain containing 7A"/>
    <property type="match status" value="1"/>
</dbReference>
<gene>
    <name evidence="17" type="primary">ZBTB7A</name>
</gene>
<name>A0A9L0IYD0_EQUAS</name>
<dbReference type="GO" id="GO:0043249">
    <property type="term" value="P:erythrocyte maturation"/>
    <property type="evidence" value="ECO:0007669"/>
    <property type="project" value="Ensembl"/>
</dbReference>
<keyword evidence="7" id="KW-0238">DNA-binding</keyword>
<evidence type="ECO:0000256" key="13">
    <source>
        <dbReference type="PROSITE-ProRule" id="PRU00042"/>
    </source>
</evidence>
<dbReference type="InterPro" id="IPR000210">
    <property type="entry name" value="BTB/POZ_dom"/>
</dbReference>
<feature type="compositionally biased region" description="Low complexity" evidence="14">
    <location>
        <begin position="454"/>
        <end position="467"/>
    </location>
</feature>
<dbReference type="Proteomes" id="UP000694387">
    <property type="component" value="Chromosome 20"/>
</dbReference>
<feature type="compositionally biased region" description="Basic and acidic residues" evidence="14">
    <location>
        <begin position="41"/>
        <end position="52"/>
    </location>
</feature>
<dbReference type="GO" id="GO:0070418">
    <property type="term" value="C:DNA-dependent protein kinase complex"/>
    <property type="evidence" value="ECO:0007669"/>
    <property type="project" value="Ensembl"/>
</dbReference>
<accession>A0A9L0IYD0</accession>
<dbReference type="GO" id="GO:0035861">
    <property type="term" value="C:site of double-strand break"/>
    <property type="evidence" value="ECO:0007669"/>
    <property type="project" value="Ensembl"/>
</dbReference>
<keyword evidence="6" id="KW-0805">Transcription regulation</keyword>
<evidence type="ECO:0000259" key="16">
    <source>
        <dbReference type="PROSITE" id="PS50157"/>
    </source>
</evidence>
<feature type="compositionally biased region" description="Low complexity" evidence="14">
    <location>
        <begin position="794"/>
        <end position="810"/>
    </location>
</feature>
<evidence type="ECO:0000256" key="4">
    <source>
        <dbReference type="ARBA" id="ARBA00022771"/>
    </source>
</evidence>
<evidence type="ECO:0000256" key="10">
    <source>
        <dbReference type="ARBA" id="ARBA00064893"/>
    </source>
</evidence>
<reference evidence="17 18" key="1">
    <citation type="journal article" date="2020" name="Nat. Commun.">
        <title>Donkey genomes provide new insights into domestication and selection for coat color.</title>
        <authorList>
            <person name="Wang"/>
            <person name="C."/>
            <person name="Li"/>
            <person name="H."/>
            <person name="Guo"/>
            <person name="Y."/>
            <person name="Huang"/>
            <person name="J."/>
            <person name="Sun"/>
            <person name="Y."/>
            <person name="Min"/>
            <person name="J."/>
            <person name="Wang"/>
            <person name="J."/>
            <person name="Fang"/>
            <person name="X."/>
            <person name="Zhao"/>
            <person name="Z."/>
            <person name="Wang"/>
            <person name="S."/>
            <person name="Zhang"/>
            <person name="Y."/>
            <person name="Liu"/>
            <person name="Q."/>
            <person name="Jiang"/>
            <person name="Q."/>
            <person name="Wang"/>
            <person name="X."/>
            <person name="Guo"/>
            <person name="Y."/>
            <person name="Yang"/>
            <person name="C."/>
            <person name="Wang"/>
            <person name="Y."/>
            <person name="Tian"/>
            <person name="F."/>
            <person name="Zhuang"/>
            <person name="G."/>
            <person name="Fan"/>
            <person name="Y."/>
            <person name="Gao"/>
            <person name="Q."/>
            <person name="Li"/>
            <person name="Y."/>
            <person name="Ju"/>
            <person name="Z."/>
            <person name="Li"/>
            <person name="J."/>
            <person name="Li"/>
            <person name="R."/>
            <person name="Hou"/>
            <person name="M."/>
            <person name="Yang"/>
            <person name="G."/>
            <person name="Liu"/>
            <person name="G."/>
            <person name="Liu"/>
            <person name="W."/>
            <person name="Guo"/>
            <person name="J."/>
            <person name="Pan"/>
            <person name="S."/>
            <person name="Fan"/>
            <person name="G."/>
            <person name="Zhang"/>
            <person name="W."/>
            <person name="Zhang"/>
            <person name="R."/>
            <person name="Yu"/>
            <person name="J."/>
            <person name="Zhang"/>
            <person name="X."/>
            <person name="Yin"/>
            <person name="Q."/>
            <person name="Ji"/>
            <person name="C."/>
            <person name="Jin"/>
            <person name="Y."/>
            <person name="Yue"/>
            <person name="G."/>
            <person name="Liu"/>
            <person name="M."/>
            <person name="Xu"/>
            <person name="J."/>
            <person name="Liu"/>
            <person name="S."/>
            <person name="Jordana"/>
            <person name="J."/>
            <person name="Noce"/>
            <person name="A."/>
            <person name="Amills"/>
            <person name="M."/>
            <person name="Wu"/>
            <person name="D.D."/>
            <person name="Li"/>
            <person name="S."/>
            <person name="Zhou"/>
            <person name="X. and Zhong"/>
            <person name="J."/>
        </authorList>
    </citation>
    <scope>NUCLEOTIDE SEQUENCE [LARGE SCALE GENOMIC DNA]</scope>
</reference>
<dbReference type="GO" id="GO:0008270">
    <property type="term" value="F:zinc ion binding"/>
    <property type="evidence" value="ECO:0007669"/>
    <property type="project" value="UniProtKB-KW"/>
</dbReference>
<evidence type="ECO:0000256" key="7">
    <source>
        <dbReference type="ARBA" id="ARBA00023125"/>
    </source>
</evidence>